<sequence length="161" mass="17023">MECNSFGHYFNENLKALGLPTFNEAYSSAKNITEIVAGITASVHTFGKAATVGEVLGATVAVEKAAAAAGLLASFYAGACVGSLFVAATKANECDRISRPKVDRHGRPIRSKDVVAWATENAVNFPELSYLLERYPEIMDPASNKSNMLAFQASGFGQVAA</sequence>
<dbReference type="OrthoDB" id="6889661at2"/>
<name>A0A5S9PGD7_9GAMM</name>
<accession>A0A5S9PGD7</accession>
<proteinExistence type="predicted"/>
<organism evidence="1 2">
    <name type="scientific">BD1-7 clade bacterium</name>
    <dbReference type="NCBI Taxonomy" id="2029982"/>
    <lineage>
        <taxon>Bacteria</taxon>
        <taxon>Pseudomonadati</taxon>
        <taxon>Pseudomonadota</taxon>
        <taxon>Gammaproteobacteria</taxon>
        <taxon>Cellvibrionales</taxon>
        <taxon>Spongiibacteraceae</taxon>
        <taxon>BD1-7 clade</taxon>
    </lineage>
</organism>
<dbReference type="Proteomes" id="UP000434580">
    <property type="component" value="Unassembled WGS sequence"/>
</dbReference>
<evidence type="ECO:0000313" key="2">
    <source>
        <dbReference type="Proteomes" id="UP000434580"/>
    </source>
</evidence>
<evidence type="ECO:0000313" key="1">
    <source>
        <dbReference type="EMBL" id="CAA0103142.1"/>
    </source>
</evidence>
<gene>
    <name evidence="1" type="ORF">DPBNPPHM_00908</name>
</gene>
<dbReference type="EMBL" id="CACSII010000012">
    <property type="protein sequence ID" value="CAA0103142.1"/>
    <property type="molecule type" value="Genomic_DNA"/>
</dbReference>
<protein>
    <submittedName>
        <fullName evidence="1">Uncharacterized protein</fullName>
    </submittedName>
</protein>
<reference evidence="1 2" key="1">
    <citation type="submission" date="2019-11" db="EMBL/GenBank/DDBJ databases">
        <authorList>
            <person name="Holert J."/>
        </authorList>
    </citation>
    <scope>NUCLEOTIDE SEQUENCE [LARGE SCALE GENOMIC DNA]</scope>
    <source>
        <strain evidence="1">BC5_2</strain>
    </source>
</reference>
<dbReference type="AlphaFoldDB" id="A0A5S9PGD7"/>